<proteinExistence type="predicted"/>
<name>A0A6P7GUS9_DIAVI</name>
<dbReference type="AlphaFoldDB" id="A0A6P7GUS9"/>
<reference evidence="1" key="1">
    <citation type="submission" date="2025-08" db="UniProtKB">
        <authorList>
            <consortium name="RefSeq"/>
        </authorList>
    </citation>
    <scope>IDENTIFICATION</scope>
    <source>
        <tissue evidence="1">Whole insect</tissue>
    </source>
</reference>
<gene>
    <name evidence="1" type="primary">LOC114346975</name>
</gene>
<organism evidence="1">
    <name type="scientific">Diabrotica virgifera virgifera</name>
    <name type="common">western corn rootworm</name>
    <dbReference type="NCBI Taxonomy" id="50390"/>
    <lineage>
        <taxon>Eukaryota</taxon>
        <taxon>Metazoa</taxon>
        <taxon>Ecdysozoa</taxon>
        <taxon>Arthropoda</taxon>
        <taxon>Hexapoda</taxon>
        <taxon>Insecta</taxon>
        <taxon>Pterygota</taxon>
        <taxon>Neoptera</taxon>
        <taxon>Endopterygota</taxon>
        <taxon>Coleoptera</taxon>
        <taxon>Polyphaga</taxon>
        <taxon>Cucujiformia</taxon>
        <taxon>Chrysomeloidea</taxon>
        <taxon>Chrysomelidae</taxon>
        <taxon>Galerucinae</taxon>
        <taxon>Diabroticina</taxon>
        <taxon>Diabroticites</taxon>
        <taxon>Diabrotica</taxon>
    </lineage>
</organism>
<evidence type="ECO:0000313" key="1">
    <source>
        <dbReference type="RefSeq" id="XP_028153506.1"/>
    </source>
</evidence>
<sequence length="93" mass="10476">MFEERLLNVMRKVAVYGNVEVREVGISTSTIASTNSSSCSTEQKGETVKRIFKEEPGPSKRLRLETLDIRSGTGKVVFIKVPRKQYQPLTRST</sequence>
<dbReference type="InParanoid" id="A0A6P7GUS9"/>
<protein>
    <submittedName>
        <fullName evidence="1">Uncharacterized protein LOC114346975</fullName>
    </submittedName>
</protein>
<accession>A0A6P7GUS9</accession>
<dbReference type="RefSeq" id="XP_028153506.1">
    <property type="nucleotide sequence ID" value="XM_028297705.1"/>
</dbReference>